<sequence length="226" mass="24716">MPKLVIKQDLPEVSIQEKLESLLRVALPVLLAVIAVAASLSLYITRDSATPGAAIGNSGQQIDLPAMYTEQEEQMNKLGREFEAQEKTELESYNKHSTLVVKANELLTKIAELDSKVASLDVSTETKQALLSRHQYQKDYWEAKRVFHHLRLSHFAKPVDTSALASTVTVPNIPEETIPSKTEVKKDGETLSAVEAAPKPALPDDFCPLFGPGAKACRPGADDKTP</sequence>
<keyword evidence="1" id="KW-1133">Transmembrane helix</keyword>
<proteinExistence type="predicted"/>
<evidence type="ECO:0000313" key="3">
    <source>
        <dbReference type="Proteomes" id="UP000199397"/>
    </source>
</evidence>
<feature type="transmembrane region" description="Helical" evidence="1">
    <location>
        <begin position="21"/>
        <end position="44"/>
    </location>
</feature>
<dbReference type="EMBL" id="FNQP01000023">
    <property type="protein sequence ID" value="SEA99487.1"/>
    <property type="molecule type" value="Genomic_DNA"/>
</dbReference>
<reference evidence="2 3" key="1">
    <citation type="submission" date="2016-10" db="EMBL/GenBank/DDBJ databases">
        <authorList>
            <person name="de Groot N.N."/>
        </authorList>
    </citation>
    <scope>NUCLEOTIDE SEQUENCE [LARGE SCALE GENOMIC DNA]</scope>
    <source>
        <strain evidence="2 3">DSM 21228</strain>
    </source>
</reference>
<dbReference type="OrthoDB" id="5625016at2"/>
<keyword evidence="3" id="KW-1185">Reference proteome</keyword>
<dbReference type="RefSeq" id="WP_093070037.1">
    <property type="nucleotide sequence ID" value="NZ_FNQP01000023.1"/>
</dbReference>
<protein>
    <submittedName>
        <fullName evidence="2">Uncharacterized protein</fullName>
    </submittedName>
</protein>
<evidence type="ECO:0000313" key="2">
    <source>
        <dbReference type="EMBL" id="SEA99487.1"/>
    </source>
</evidence>
<name>A0A1H4FR01_9GAMM</name>
<dbReference type="STRING" id="525918.SAMN05660964_03077"/>
<organism evidence="2 3">
    <name type="scientific">Thiothrix caldifontis</name>
    <dbReference type="NCBI Taxonomy" id="525918"/>
    <lineage>
        <taxon>Bacteria</taxon>
        <taxon>Pseudomonadati</taxon>
        <taxon>Pseudomonadota</taxon>
        <taxon>Gammaproteobacteria</taxon>
        <taxon>Thiotrichales</taxon>
        <taxon>Thiotrichaceae</taxon>
        <taxon>Thiothrix</taxon>
    </lineage>
</organism>
<keyword evidence="1" id="KW-0812">Transmembrane</keyword>
<dbReference type="Proteomes" id="UP000199397">
    <property type="component" value="Unassembled WGS sequence"/>
</dbReference>
<evidence type="ECO:0000256" key="1">
    <source>
        <dbReference type="SAM" id="Phobius"/>
    </source>
</evidence>
<gene>
    <name evidence="2" type="ORF">SAMN05660964_03077</name>
</gene>
<keyword evidence="1" id="KW-0472">Membrane</keyword>
<dbReference type="AlphaFoldDB" id="A0A1H4FR01"/>
<accession>A0A1H4FR01</accession>